<dbReference type="RefSeq" id="WP_219082121.1">
    <property type="nucleotide sequence ID" value="NZ_JAHBBD010000016.1"/>
</dbReference>
<accession>A0ABS6WBT4</accession>
<reference evidence="1 2" key="1">
    <citation type="submission" date="2021-05" db="EMBL/GenBank/DDBJ databases">
        <title>Phylogenetic classification of ten novel species belonging to the genus Bifidobacterium comprising B. colchicus sp. nov., B. abeli sp. nov., B. bicoloris sp. nov., B. guerezis sp. nov., B. rosaliae sp. nov., B. santillanensis sp. nov., B. argentati sp. nov., B. amazzoni sp. nov., B. pluviali sp. nov., and B. pinnaculum sp. nov.</title>
        <authorList>
            <person name="Lugli G.A."/>
            <person name="Ruiz Garcia L."/>
            <person name="Margolles A."/>
            <person name="Ventura M."/>
        </authorList>
    </citation>
    <scope>NUCLEOTIDE SEQUENCE [LARGE SCALE GENOMIC DNA]</scope>
    <source>
        <strain evidence="1 2">6T3</strain>
    </source>
</reference>
<name>A0ABS6WBT4_9BIFI</name>
<sequence length="84" mass="9671">MSQKIERHSRISITRQTAAGVTHTDVHITEVGADECFDPESCCDERERALIAALRAYLRPEQAPECLVRRLRATLDHCCDEYRR</sequence>
<organism evidence="1 2">
    <name type="scientific">Bifidobacterium phasiani</name>
    <dbReference type="NCBI Taxonomy" id="2834431"/>
    <lineage>
        <taxon>Bacteria</taxon>
        <taxon>Bacillati</taxon>
        <taxon>Actinomycetota</taxon>
        <taxon>Actinomycetes</taxon>
        <taxon>Bifidobacteriales</taxon>
        <taxon>Bifidobacteriaceae</taxon>
        <taxon>Bifidobacterium</taxon>
    </lineage>
</organism>
<protein>
    <submittedName>
        <fullName evidence="1">Uncharacterized protein</fullName>
    </submittedName>
</protein>
<keyword evidence="2" id="KW-1185">Reference proteome</keyword>
<gene>
    <name evidence="1" type="ORF">KIH73_07485</name>
</gene>
<evidence type="ECO:0000313" key="1">
    <source>
        <dbReference type="EMBL" id="MBW3083206.1"/>
    </source>
</evidence>
<proteinExistence type="predicted"/>
<dbReference type="Proteomes" id="UP000812844">
    <property type="component" value="Unassembled WGS sequence"/>
</dbReference>
<evidence type="ECO:0000313" key="2">
    <source>
        <dbReference type="Proteomes" id="UP000812844"/>
    </source>
</evidence>
<comment type="caution">
    <text evidence="1">The sequence shown here is derived from an EMBL/GenBank/DDBJ whole genome shotgun (WGS) entry which is preliminary data.</text>
</comment>
<dbReference type="EMBL" id="JAHBBD010000016">
    <property type="protein sequence ID" value="MBW3083206.1"/>
    <property type="molecule type" value="Genomic_DNA"/>
</dbReference>